<keyword evidence="7" id="KW-0472">Membrane</keyword>
<evidence type="ECO:0000256" key="3">
    <source>
        <dbReference type="ARBA" id="ARBA00022821"/>
    </source>
</evidence>
<dbReference type="Gene3D" id="2.60.40.790">
    <property type="match status" value="1"/>
</dbReference>
<dbReference type="PANTHER" id="PTHR43670">
    <property type="entry name" value="HEAT SHOCK PROTEIN 26"/>
    <property type="match status" value="1"/>
</dbReference>
<gene>
    <name evidence="9" type="ORF">RchiOBHm_Chr5g0049611</name>
</gene>
<dbReference type="Proteomes" id="UP000238479">
    <property type="component" value="Chromosome 5"/>
</dbReference>
<feature type="compositionally biased region" description="Basic and acidic residues" evidence="6">
    <location>
        <begin position="221"/>
        <end position="233"/>
    </location>
</feature>
<reference evidence="9 10" key="1">
    <citation type="journal article" date="2018" name="Nat. Genet.">
        <title>The Rosa genome provides new insights in the design of modern roses.</title>
        <authorList>
            <person name="Bendahmane M."/>
        </authorList>
    </citation>
    <scope>NUCLEOTIDE SEQUENCE [LARGE SCALE GENOMIC DNA]</scope>
    <source>
        <strain evidence="10">cv. Old Blush</strain>
    </source>
</reference>
<evidence type="ECO:0000313" key="9">
    <source>
        <dbReference type="EMBL" id="PRQ32724.1"/>
    </source>
</evidence>
<dbReference type="InterPro" id="IPR002068">
    <property type="entry name" value="A-crystallin/Hsp20_dom"/>
</dbReference>
<organism evidence="9 10">
    <name type="scientific">Rosa chinensis</name>
    <name type="common">China rose</name>
    <dbReference type="NCBI Taxonomy" id="74649"/>
    <lineage>
        <taxon>Eukaryota</taxon>
        <taxon>Viridiplantae</taxon>
        <taxon>Streptophyta</taxon>
        <taxon>Embryophyta</taxon>
        <taxon>Tracheophyta</taxon>
        <taxon>Spermatophyta</taxon>
        <taxon>Magnoliopsida</taxon>
        <taxon>eudicotyledons</taxon>
        <taxon>Gunneridae</taxon>
        <taxon>Pentapetalae</taxon>
        <taxon>rosids</taxon>
        <taxon>fabids</taxon>
        <taxon>Rosales</taxon>
        <taxon>Rosaceae</taxon>
        <taxon>Rosoideae</taxon>
        <taxon>Rosoideae incertae sedis</taxon>
        <taxon>Rosa</taxon>
    </lineage>
</organism>
<dbReference type="SUPFAM" id="SSF49764">
    <property type="entry name" value="HSP20-like chaperones"/>
    <property type="match status" value="1"/>
</dbReference>
<dbReference type="OrthoDB" id="1431247at2759"/>
<feature type="region of interest" description="Disordered" evidence="6">
    <location>
        <begin position="113"/>
        <end position="269"/>
    </location>
</feature>
<dbReference type="AlphaFoldDB" id="A0A2P6QEW0"/>
<dbReference type="CDD" id="cd06464">
    <property type="entry name" value="ACD_sHsps-like"/>
    <property type="match status" value="1"/>
</dbReference>
<keyword evidence="7" id="KW-1133">Transmembrane helix</keyword>
<feature type="compositionally biased region" description="Basic and acidic residues" evidence="6">
    <location>
        <begin position="242"/>
        <end position="269"/>
    </location>
</feature>
<comment type="similarity">
    <text evidence="4 5">Belongs to the small heat shock protein (HSP20) family.</text>
</comment>
<dbReference type="STRING" id="74649.A0A2P6QEW0"/>
<feature type="transmembrane region" description="Helical" evidence="7">
    <location>
        <begin position="301"/>
        <end position="323"/>
    </location>
</feature>
<name>A0A2P6QEW0_ROSCH</name>
<dbReference type="EMBL" id="PDCK01000043">
    <property type="protein sequence ID" value="PRQ32724.1"/>
    <property type="molecule type" value="Genomic_DNA"/>
</dbReference>
<dbReference type="GO" id="GO:0034605">
    <property type="term" value="P:cellular response to heat"/>
    <property type="evidence" value="ECO:0007669"/>
    <property type="project" value="TreeGrafter"/>
</dbReference>
<evidence type="ECO:0000313" key="10">
    <source>
        <dbReference type="Proteomes" id="UP000238479"/>
    </source>
</evidence>
<comment type="subcellular location">
    <subcellularLocation>
        <location evidence="1">Cell membrane</location>
        <topology evidence="1">Single-pass membrane protein</topology>
    </subcellularLocation>
</comment>
<keyword evidence="2" id="KW-1003">Cell membrane</keyword>
<dbReference type="GO" id="GO:0006952">
    <property type="term" value="P:defense response"/>
    <property type="evidence" value="ECO:0007669"/>
    <property type="project" value="UniProtKB-KW"/>
</dbReference>
<sequence>MATEGRPFAATANRVYEDIELPSSAEWVQDEGYDTLIVNLQGYKKENLRIQVTSTRNIRVLGERPVRPENNVWQRFRKEIQVPSNCDVNETSARFDNGFLYVKIPKTIAPVETAAQKDQKPLKPATEKPPPPVEAKIPKPQKPTSSTTTYVPQPAAASTQEINNAQKTNAAAQEQVPPSKPIQENKTDGSLEKEKVYAAVTTDQPSKVDKSGTTYEGAAETSKKTSMEKEKSDGFSANAQNVEEKSPTTEDANRGKMVDREYSTKEDAKPEEYCSMRPRGRGYFRQVVDGLVMELKEPRKVVINLAVAIGFVLIIGLYVKYAINSIEEFKRQEL</sequence>
<feature type="domain" description="SHSP" evidence="8">
    <location>
        <begin position="14"/>
        <end position="125"/>
    </location>
</feature>
<evidence type="ECO:0000256" key="6">
    <source>
        <dbReference type="SAM" id="MobiDB-lite"/>
    </source>
</evidence>
<keyword evidence="3" id="KW-0611">Plant defense</keyword>
<dbReference type="OMA" id="CLAANMK"/>
<feature type="compositionally biased region" description="Polar residues" evidence="6">
    <location>
        <begin position="156"/>
        <end position="172"/>
    </location>
</feature>
<evidence type="ECO:0000256" key="2">
    <source>
        <dbReference type="ARBA" id="ARBA00022475"/>
    </source>
</evidence>
<keyword evidence="7" id="KW-0812">Transmembrane</keyword>
<evidence type="ECO:0000256" key="7">
    <source>
        <dbReference type="SAM" id="Phobius"/>
    </source>
</evidence>
<keyword evidence="10" id="KW-1185">Reference proteome</keyword>
<evidence type="ECO:0000256" key="4">
    <source>
        <dbReference type="PROSITE-ProRule" id="PRU00285"/>
    </source>
</evidence>
<accession>A0A2P6QEW0</accession>
<evidence type="ECO:0000259" key="8">
    <source>
        <dbReference type="PROSITE" id="PS01031"/>
    </source>
</evidence>
<dbReference type="Gramene" id="PRQ32724">
    <property type="protein sequence ID" value="PRQ32724"/>
    <property type="gene ID" value="RchiOBHm_Chr5g0049611"/>
</dbReference>
<dbReference type="GO" id="GO:0005886">
    <property type="term" value="C:plasma membrane"/>
    <property type="evidence" value="ECO:0007669"/>
    <property type="project" value="UniProtKB-SubCell"/>
</dbReference>
<evidence type="ECO:0000256" key="5">
    <source>
        <dbReference type="RuleBase" id="RU003616"/>
    </source>
</evidence>
<dbReference type="Pfam" id="PF00011">
    <property type="entry name" value="HSP20"/>
    <property type="match status" value="1"/>
</dbReference>
<evidence type="ECO:0000256" key="1">
    <source>
        <dbReference type="ARBA" id="ARBA00004162"/>
    </source>
</evidence>
<dbReference type="PROSITE" id="PS01031">
    <property type="entry name" value="SHSP"/>
    <property type="match status" value="1"/>
</dbReference>
<protein>
    <submittedName>
        <fullName evidence="9">Putative HSP20-like chaperone</fullName>
    </submittedName>
</protein>
<dbReference type="InterPro" id="IPR008978">
    <property type="entry name" value="HSP20-like_chaperone"/>
</dbReference>
<proteinExistence type="inferred from homology"/>
<comment type="caution">
    <text evidence="9">The sequence shown here is derived from an EMBL/GenBank/DDBJ whole genome shotgun (WGS) entry which is preliminary data.</text>
</comment>
<feature type="compositionally biased region" description="Basic and acidic residues" evidence="6">
    <location>
        <begin position="183"/>
        <end position="196"/>
    </location>
</feature>
<dbReference type="PANTHER" id="PTHR43670:SF114">
    <property type="entry name" value="OS05G0592000 PROTEIN"/>
    <property type="match status" value="1"/>
</dbReference>